<dbReference type="InParanoid" id="Q0EXQ8"/>
<dbReference type="InterPro" id="IPR042118">
    <property type="entry name" value="QueA_dom1"/>
</dbReference>
<dbReference type="Gene3D" id="2.40.10.240">
    <property type="entry name" value="QueA-like"/>
    <property type="match status" value="1"/>
</dbReference>
<proteinExistence type="predicted"/>
<protein>
    <submittedName>
        <fullName evidence="5">S-adenosylmethionine:tRNA ribosyltransferase-isomerase</fullName>
    </submittedName>
</protein>
<accession>Q0EXQ8</accession>
<evidence type="ECO:0000256" key="4">
    <source>
        <dbReference type="ARBA" id="ARBA00022785"/>
    </source>
</evidence>
<dbReference type="GO" id="GO:0051075">
    <property type="term" value="F:S-adenosylmethionine:tRNA ribosyltransferase-isomerase activity"/>
    <property type="evidence" value="ECO:0007669"/>
    <property type="project" value="TreeGrafter"/>
</dbReference>
<evidence type="ECO:0000313" key="5">
    <source>
        <dbReference type="EMBL" id="EAU54144.1"/>
    </source>
</evidence>
<dbReference type="NCBIfam" id="NF001140">
    <property type="entry name" value="PRK00147.1"/>
    <property type="match status" value="1"/>
</dbReference>
<keyword evidence="1" id="KW-0963">Cytoplasm</keyword>
<dbReference type="Gene3D" id="3.40.1780.10">
    <property type="entry name" value="QueA-like"/>
    <property type="match status" value="1"/>
</dbReference>
<dbReference type="NCBIfam" id="TIGR00113">
    <property type="entry name" value="queA"/>
    <property type="match status" value="1"/>
</dbReference>
<dbReference type="EMBL" id="AATS01000012">
    <property type="protein sequence ID" value="EAU54144.1"/>
    <property type="molecule type" value="Genomic_DNA"/>
</dbReference>
<dbReference type="InterPro" id="IPR036100">
    <property type="entry name" value="QueA_sf"/>
</dbReference>
<evidence type="ECO:0000256" key="3">
    <source>
        <dbReference type="ARBA" id="ARBA00022691"/>
    </source>
</evidence>
<evidence type="ECO:0000256" key="2">
    <source>
        <dbReference type="ARBA" id="ARBA00022679"/>
    </source>
</evidence>
<dbReference type="PANTHER" id="PTHR30307:SF0">
    <property type="entry name" value="S-ADENOSYLMETHIONINE:TRNA RIBOSYLTRANSFERASE-ISOMERASE"/>
    <property type="match status" value="1"/>
</dbReference>
<evidence type="ECO:0000313" key="6">
    <source>
        <dbReference type="Proteomes" id="UP000005297"/>
    </source>
</evidence>
<organism evidence="5 6">
    <name type="scientific">Mariprofundus ferrooxydans PV-1</name>
    <dbReference type="NCBI Taxonomy" id="314345"/>
    <lineage>
        <taxon>Bacteria</taxon>
        <taxon>Pseudomonadati</taxon>
        <taxon>Pseudomonadota</taxon>
        <taxon>Candidatius Mariprofundia</taxon>
        <taxon>Mariprofundales</taxon>
        <taxon>Mariprofundaceae</taxon>
        <taxon>Mariprofundus</taxon>
    </lineage>
</organism>
<dbReference type="InterPro" id="IPR042119">
    <property type="entry name" value="QueA_dom2"/>
</dbReference>
<evidence type="ECO:0000256" key="1">
    <source>
        <dbReference type="ARBA" id="ARBA00022490"/>
    </source>
</evidence>
<dbReference type="Pfam" id="PF02547">
    <property type="entry name" value="Queuosine_synth"/>
    <property type="match status" value="1"/>
</dbReference>
<dbReference type="eggNOG" id="COG0809">
    <property type="taxonomic scope" value="Bacteria"/>
</dbReference>
<reference evidence="5 6" key="1">
    <citation type="submission" date="2006-09" db="EMBL/GenBank/DDBJ databases">
        <authorList>
            <person name="Emerson D."/>
            <person name="Ferriera S."/>
            <person name="Johnson J."/>
            <person name="Kravitz S."/>
            <person name="Halpern A."/>
            <person name="Remington K."/>
            <person name="Beeson K."/>
            <person name="Tran B."/>
            <person name="Rogers Y.-H."/>
            <person name="Friedman R."/>
            <person name="Venter J.C."/>
        </authorList>
    </citation>
    <scope>NUCLEOTIDE SEQUENCE [LARGE SCALE GENOMIC DNA]</scope>
    <source>
        <strain evidence="5 6">PV-1</strain>
    </source>
</reference>
<keyword evidence="2 5" id="KW-0808">Transferase</keyword>
<keyword evidence="5" id="KW-0413">Isomerase</keyword>
<dbReference type="FunCoup" id="Q0EXQ8">
    <property type="interactions" value="458"/>
</dbReference>
<dbReference type="PANTHER" id="PTHR30307">
    <property type="entry name" value="S-ADENOSYLMETHIONINE:TRNA RIBOSYLTRANSFERASE-ISOMERASE"/>
    <property type="match status" value="1"/>
</dbReference>
<dbReference type="Proteomes" id="UP000005297">
    <property type="component" value="Unassembled WGS sequence"/>
</dbReference>
<dbReference type="AlphaFoldDB" id="Q0EXQ8"/>
<sequence>MRVSDYDFDLPEKSIASQPLRQRDASRLLTLSGEDGQLTDRWIRDLPQLVEPGDVWVVNDTRVIPARLIGQKSSGGKVEVLLLEPSDKTDVWRAWGKSNKPLKAGTVITFTNTFSALVLSRDGKDILVHLLADDVPAAIEAHGHMPLPPYINRPDSEEDKQRYQTVFARHAGAVAAPTAGLHLTTELMAAMEEAGAVFAHVTLHVGPGTFQPVQVENLDEHVMHEEGYIVPEETATLVNMARSQGRRIVAVGTTSLRTLEAAGASGELLAGSDRTSIFITPGYHFSYGRCAVDQLSPAQIHIDYAGVCTGRAGACAGSIYACQRGRLPLLLLRGCDVCTGLS</sequence>
<gene>
    <name evidence="5" type="ORF">SPV1_00902</name>
</gene>
<dbReference type="HOGENOM" id="CLU_039110_1_0_0"/>
<dbReference type="STRING" id="314344.AL013_12915"/>
<name>Q0EXQ8_9PROT</name>
<comment type="caution">
    <text evidence="5">The sequence shown here is derived from an EMBL/GenBank/DDBJ whole genome shotgun (WGS) entry which is preliminary data.</text>
</comment>
<dbReference type="GO" id="GO:0008616">
    <property type="term" value="P:tRNA queuosine(34) biosynthetic process"/>
    <property type="evidence" value="ECO:0007669"/>
    <property type="project" value="UniProtKB-KW"/>
</dbReference>
<keyword evidence="4" id="KW-0671">Queuosine biosynthesis</keyword>
<dbReference type="InterPro" id="IPR003699">
    <property type="entry name" value="QueA"/>
</dbReference>
<keyword evidence="3" id="KW-0949">S-adenosyl-L-methionine</keyword>
<dbReference type="SUPFAM" id="SSF111337">
    <property type="entry name" value="QueA-like"/>
    <property type="match status" value="1"/>
</dbReference>
<keyword evidence="6" id="KW-1185">Reference proteome</keyword>